<feature type="domain" description="Histone deacetylase" evidence="4">
    <location>
        <begin position="280"/>
        <end position="428"/>
    </location>
</feature>
<dbReference type="Gene3D" id="3.40.800.20">
    <property type="entry name" value="Histone deacetylase domain"/>
    <property type="match status" value="1"/>
</dbReference>
<evidence type="ECO:0000256" key="1">
    <source>
        <dbReference type="ARBA" id="ARBA00022491"/>
    </source>
</evidence>
<dbReference type="EMBL" id="JAVXUO010002410">
    <property type="protein sequence ID" value="KAK2973511.1"/>
    <property type="molecule type" value="Genomic_DNA"/>
</dbReference>
<gene>
    <name evidence="5" type="ORF">RJ640_016827</name>
</gene>
<keyword evidence="1" id="KW-0678">Repressor</keyword>
<sequence length="446" mass="49449">VSVFPTRSESYLLPSQTRPIRTSPRIRICPAARSSIVIASTLTRRSQFLHHRYTRRSVSLLSHAMSSASSSSPAPSLSDVESLRRSRILSSKLYFDVPPSKVPLIYSSSYDIAFLGMENLHPFDSSKWGRVCRFLILDGVLENNRIVEPLEATENDLLVVHSESYLNSLKSSLNVSIIVEIPPVALLPNCLVQKKILYPFRKQVGGTILAAKLAKERGWAINVGGGFHHCCAQKGGGFCAYADISLCIHYSFTRLNISSQTAIKGQAIQLEEHYFLVLINANHLRVMIIDLDAHQGNGHEQDFSNDRRVYILDMYNPGIYPFDYEARRFIDQKVEVVSGTTTDDYLAKLDEALLVAGRTFDPELVVYNAGTDVLDGDPLGRLKISPEGVTSRDEKVFRFARERNIPVVMLTSGGYMKSSARVIADSIVNLSKKCLIDMGGSSGASV</sequence>
<organism evidence="5 6">
    <name type="scientific">Escallonia rubra</name>
    <dbReference type="NCBI Taxonomy" id="112253"/>
    <lineage>
        <taxon>Eukaryota</taxon>
        <taxon>Viridiplantae</taxon>
        <taxon>Streptophyta</taxon>
        <taxon>Embryophyta</taxon>
        <taxon>Tracheophyta</taxon>
        <taxon>Spermatophyta</taxon>
        <taxon>Magnoliopsida</taxon>
        <taxon>eudicotyledons</taxon>
        <taxon>Gunneridae</taxon>
        <taxon>Pentapetalae</taxon>
        <taxon>asterids</taxon>
        <taxon>campanulids</taxon>
        <taxon>Escalloniales</taxon>
        <taxon>Escalloniaceae</taxon>
        <taxon>Escallonia</taxon>
    </lineage>
</organism>
<dbReference type="Pfam" id="PF00850">
    <property type="entry name" value="Hist_deacetyl"/>
    <property type="match status" value="2"/>
</dbReference>
<dbReference type="GO" id="GO:0000118">
    <property type="term" value="C:histone deacetylase complex"/>
    <property type="evidence" value="ECO:0007669"/>
    <property type="project" value="TreeGrafter"/>
</dbReference>
<dbReference type="CDD" id="cd09993">
    <property type="entry name" value="HDAC_classIV"/>
    <property type="match status" value="1"/>
</dbReference>
<proteinExistence type="predicted"/>
<accession>A0AA88R6A0</accession>
<protein>
    <recommendedName>
        <fullName evidence="4">Histone deacetylase domain-containing protein</fullName>
    </recommendedName>
</protein>
<evidence type="ECO:0000256" key="2">
    <source>
        <dbReference type="ARBA" id="ARBA00022801"/>
    </source>
</evidence>
<reference evidence="5" key="1">
    <citation type="submission" date="2022-12" db="EMBL/GenBank/DDBJ databases">
        <title>Draft genome assemblies for two species of Escallonia (Escalloniales).</title>
        <authorList>
            <person name="Chanderbali A."/>
            <person name="Dervinis C."/>
            <person name="Anghel I."/>
            <person name="Soltis D."/>
            <person name="Soltis P."/>
            <person name="Zapata F."/>
        </authorList>
    </citation>
    <scope>NUCLEOTIDE SEQUENCE</scope>
    <source>
        <strain evidence="5">UCBG92.1500</strain>
        <tissue evidence="5">Leaf</tissue>
    </source>
</reference>
<evidence type="ECO:0000313" key="5">
    <source>
        <dbReference type="EMBL" id="KAK2973511.1"/>
    </source>
</evidence>
<dbReference type="InterPro" id="IPR023696">
    <property type="entry name" value="Ureohydrolase_dom_sf"/>
</dbReference>
<dbReference type="InterPro" id="IPR044150">
    <property type="entry name" value="HDAC_classIV"/>
</dbReference>
<dbReference type="PANTHER" id="PTHR10625">
    <property type="entry name" value="HISTONE DEACETYLASE HDAC1-RELATED"/>
    <property type="match status" value="1"/>
</dbReference>
<dbReference type="SUPFAM" id="SSF52768">
    <property type="entry name" value="Arginase/deacetylase"/>
    <property type="match status" value="1"/>
</dbReference>
<dbReference type="Proteomes" id="UP001187471">
    <property type="component" value="Unassembled WGS sequence"/>
</dbReference>
<dbReference type="GO" id="GO:0016787">
    <property type="term" value="F:hydrolase activity"/>
    <property type="evidence" value="ECO:0007669"/>
    <property type="project" value="UniProtKB-KW"/>
</dbReference>
<dbReference type="AlphaFoldDB" id="A0AA88R6A0"/>
<evidence type="ECO:0000256" key="3">
    <source>
        <dbReference type="ARBA" id="ARBA00022853"/>
    </source>
</evidence>
<dbReference type="InterPro" id="IPR023801">
    <property type="entry name" value="His_deacetylse_dom"/>
</dbReference>
<dbReference type="PANTHER" id="PTHR10625:SF23">
    <property type="entry name" value="HISTONE DEACETYLASE 11"/>
    <property type="match status" value="1"/>
</dbReference>
<dbReference type="GO" id="GO:0004407">
    <property type="term" value="F:histone deacetylase activity"/>
    <property type="evidence" value="ECO:0007669"/>
    <property type="project" value="InterPro"/>
</dbReference>
<keyword evidence="2" id="KW-0378">Hydrolase</keyword>
<dbReference type="GO" id="GO:0040029">
    <property type="term" value="P:epigenetic regulation of gene expression"/>
    <property type="evidence" value="ECO:0007669"/>
    <property type="project" value="TreeGrafter"/>
</dbReference>
<evidence type="ECO:0000313" key="6">
    <source>
        <dbReference type="Proteomes" id="UP001187471"/>
    </source>
</evidence>
<keyword evidence="6" id="KW-1185">Reference proteome</keyword>
<comment type="caution">
    <text evidence="5">The sequence shown here is derived from an EMBL/GenBank/DDBJ whole genome shotgun (WGS) entry which is preliminary data.</text>
</comment>
<name>A0AA88R6A0_9ASTE</name>
<keyword evidence="3" id="KW-0156">Chromatin regulator</keyword>
<feature type="non-terminal residue" evidence="5">
    <location>
        <position position="446"/>
    </location>
</feature>
<dbReference type="InterPro" id="IPR037138">
    <property type="entry name" value="His_deacetylse_dom_sf"/>
</dbReference>
<feature type="domain" description="Histone deacetylase" evidence="4">
    <location>
        <begin position="121"/>
        <end position="253"/>
    </location>
</feature>
<evidence type="ECO:0000259" key="4">
    <source>
        <dbReference type="Pfam" id="PF00850"/>
    </source>
</evidence>